<dbReference type="Gene3D" id="3.40.50.2000">
    <property type="entry name" value="Glycogen Phosphorylase B"/>
    <property type="match status" value="2"/>
</dbReference>
<dbReference type="Proteomes" id="UP000192223">
    <property type="component" value="Unplaced"/>
</dbReference>
<evidence type="ECO:0000256" key="5">
    <source>
        <dbReference type="RuleBase" id="RU362059"/>
    </source>
</evidence>
<evidence type="ECO:0000256" key="1">
    <source>
        <dbReference type="ARBA" id="ARBA00009995"/>
    </source>
</evidence>
<dbReference type="SUPFAM" id="SSF53756">
    <property type="entry name" value="UDP-Glycosyltransferase/glycogen phosphorylase"/>
    <property type="match status" value="1"/>
</dbReference>
<dbReference type="Pfam" id="PF00201">
    <property type="entry name" value="UDPGT"/>
    <property type="match status" value="1"/>
</dbReference>
<comment type="similarity">
    <text evidence="1 4">Belongs to the UDP-glycosyltransferase family.</text>
</comment>
<dbReference type="KEGG" id="apln:108733256"/>
<dbReference type="AlphaFoldDB" id="A0A1W4W6Y1"/>
<organism evidence="6 7">
    <name type="scientific">Agrilus planipennis</name>
    <name type="common">Emerald ash borer</name>
    <name type="synonym">Agrilus marcopoli</name>
    <dbReference type="NCBI Taxonomy" id="224129"/>
    <lineage>
        <taxon>Eukaryota</taxon>
        <taxon>Metazoa</taxon>
        <taxon>Ecdysozoa</taxon>
        <taxon>Arthropoda</taxon>
        <taxon>Hexapoda</taxon>
        <taxon>Insecta</taxon>
        <taxon>Pterygota</taxon>
        <taxon>Neoptera</taxon>
        <taxon>Endopterygota</taxon>
        <taxon>Coleoptera</taxon>
        <taxon>Polyphaga</taxon>
        <taxon>Elateriformia</taxon>
        <taxon>Buprestoidea</taxon>
        <taxon>Buprestidae</taxon>
        <taxon>Agrilinae</taxon>
        <taxon>Agrilus</taxon>
    </lineage>
</organism>
<dbReference type="GeneID" id="108733256"/>
<dbReference type="PANTHER" id="PTHR48043:SF145">
    <property type="entry name" value="FI06409P-RELATED"/>
    <property type="match status" value="1"/>
</dbReference>
<reference evidence="7" key="1">
    <citation type="submission" date="2025-08" db="UniProtKB">
        <authorList>
            <consortium name="RefSeq"/>
        </authorList>
    </citation>
    <scope>IDENTIFICATION</scope>
    <source>
        <tissue evidence="7">Entire body</tissue>
    </source>
</reference>
<keyword evidence="5" id="KW-1133">Transmembrane helix</keyword>
<dbReference type="FunFam" id="3.40.50.2000:FF:000189">
    <property type="entry name" value="UDP-glucuronosyltransferase 2B14-like Protein"/>
    <property type="match status" value="1"/>
</dbReference>
<dbReference type="EC" id="2.4.1.17" evidence="5"/>
<comment type="catalytic activity">
    <reaction evidence="5">
        <text>glucuronate acceptor + UDP-alpha-D-glucuronate = acceptor beta-D-glucuronoside + UDP + H(+)</text>
        <dbReference type="Rhea" id="RHEA:21032"/>
        <dbReference type="ChEBI" id="CHEBI:15378"/>
        <dbReference type="ChEBI" id="CHEBI:58052"/>
        <dbReference type="ChEBI" id="CHEBI:58223"/>
        <dbReference type="ChEBI" id="CHEBI:132367"/>
        <dbReference type="ChEBI" id="CHEBI:132368"/>
        <dbReference type="EC" id="2.4.1.17"/>
    </reaction>
</comment>
<dbReference type="RefSeq" id="XP_018319851.1">
    <property type="nucleotide sequence ID" value="XM_018464349.1"/>
</dbReference>
<evidence type="ECO:0000256" key="4">
    <source>
        <dbReference type="RuleBase" id="RU003718"/>
    </source>
</evidence>
<dbReference type="InParanoid" id="A0A1W4W6Y1"/>
<dbReference type="GO" id="GO:0016020">
    <property type="term" value="C:membrane"/>
    <property type="evidence" value="ECO:0007669"/>
    <property type="project" value="UniProtKB-SubCell"/>
</dbReference>
<comment type="subcellular location">
    <subcellularLocation>
        <location evidence="5">Membrane</location>
        <topology evidence="5">Single-pass membrane protein</topology>
    </subcellularLocation>
</comment>
<keyword evidence="2 4" id="KW-0328">Glycosyltransferase</keyword>
<dbReference type="FunCoup" id="A0A1W4W6Y1">
    <property type="interactions" value="180"/>
</dbReference>
<keyword evidence="5" id="KW-0472">Membrane</keyword>
<proteinExistence type="inferred from homology"/>
<accession>A0A1W4W6Y1</accession>
<keyword evidence="6" id="KW-1185">Reference proteome</keyword>
<sequence>MRIVPVFFAILSGIATVLSYRILGLLPYNGRSHFIMFEPLFKALAARGHEVDVLSHFPQKQKIPRYNDLSIADSLPQIVGKLSFDKMEDKNFFKSFHMFLTEFGIRICENAFNTTVAKNLRDSNKKYDLIFTEIFSFDCMYGFAHHFKTPVIAISTNIDLPWGSKRIGNPSNPSYVPVYFLPYSRKMTLFGRILNTLCYLFTSAVYDTYSMSHNTEVARNFFGQEMPHLNDLIYNHTSMVLINTHFSINYVSPKVPNFIEIAGIHIPPSKPLPKKIEMEMDIENEFRGIIYVSFGSLIAVETLPIHILRIFCEVFAELPYKVLWKGPVEKFPKNLTIPSNIYFEKWMPQRDILCHPNVKLFISHGGLMGTQESIYCGIPTLGLPIFADQELNIGNSESRGVALKLRFNDVTKETFRNSVTKLLDDPSFKKNAEHLSELFRDRPDSALDTAVYWTEYVLKYKGAPHLRSVAVEMPWYEYFLVDVIIVLIAVIIISVLAFYIVIKGILNLLCKSNDKHKMKQQ</sequence>
<evidence type="ECO:0000313" key="6">
    <source>
        <dbReference type="Proteomes" id="UP000192223"/>
    </source>
</evidence>
<dbReference type="STRING" id="224129.A0A1W4W6Y1"/>
<feature type="transmembrane region" description="Helical" evidence="5">
    <location>
        <begin position="475"/>
        <end position="502"/>
    </location>
</feature>
<evidence type="ECO:0000313" key="7">
    <source>
        <dbReference type="RefSeq" id="XP_018319851.1"/>
    </source>
</evidence>
<name>A0A1W4W6Y1_AGRPL</name>
<dbReference type="PROSITE" id="PS00375">
    <property type="entry name" value="UDPGT"/>
    <property type="match status" value="1"/>
</dbReference>
<gene>
    <name evidence="7" type="primary">LOC108733256</name>
</gene>
<dbReference type="PANTHER" id="PTHR48043">
    <property type="entry name" value="EG:EG0003.4 PROTEIN-RELATED"/>
    <property type="match status" value="1"/>
</dbReference>
<keyword evidence="5" id="KW-0812">Transmembrane</keyword>
<evidence type="ECO:0000256" key="2">
    <source>
        <dbReference type="ARBA" id="ARBA00022676"/>
    </source>
</evidence>
<dbReference type="CDD" id="cd03784">
    <property type="entry name" value="GT1_Gtf-like"/>
    <property type="match status" value="1"/>
</dbReference>
<keyword evidence="3 4" id="KW-0808">Transferase</keyword>
<protein>
    <recommendedName>
        <fullName evidence="5">UDP-glucuronosyltransferase</fullName>
        <ecNumber evidence="5">2.4.1.17</ecNumber>
    </recommendedName>
</protein>
<evidence type="ECO:0000256" key="3">
    <source>
        <dbReference type="ARBA" id="ARBA00022679"/>
    </source>
</evidence>
<dbReference type="InterPro" id="IPR050271">
    <property type="entry name" value="UDP-glycosyltransferase"/>
</dbReference>
<dbReference type="InterPro" id="IPR002213">
    <property type="entry name" value="UDP_glucos_trans"/>
</dbReference>
<dbReference type="OrthoDB" id="5835829at2759"/>
<dbReference type="InterPro" id="IPR035595">
    <property type="entry name" value="UDP_glycos_trans_CS"/>
</dbReference>
<dbReference type="GO" id="GO:0015020">
    <property type="term" value="F:glucuronosyltransferase activity"/>
    <property type="evidence" value="ECO:0007669"/>
    <property type="project" value="UniProtKB-EC"/>
</dbReference>